<organism evidence="2 3">
    <name type="scientific">Lachnellula willkommii</name>
    <dbReference type="NCBI Taxonomy" id="215461"/>
    <lineage>
        <taxon>Eukaryota</taxon>
        <taxon>Fungi</taxon>
        <taxon>Dikarya</taxon>
        <taxon>Ascomycota</taxon>
        <taxon>Pezizomycotina</taxon>
        <taxon>Leotiomycetes</taxon>
        <taxon>Helotiales</taxon>
        <taxon>Lachnaceae</taxon>
        <taxon>Lachnellula</taxon>
    </lineage>
</organism>
<dbReference type="InterPro" id="IPR016305">
    <property type="entry name" value="Mannose-6-P_Isomerase"/>
</dbReference>
<dbReference type="SUPFAM" id="SSF51182">
    <property type="entry name" value="RmlC-like cupins"/>
    <property type="match status" value="1"/>
</dbReference>
<evidence type="ECO:0000313" key="2">
    <source>
        <dbReference type="EMBL" id="TVY92689.1"/>
    </source>
</evidence>
<gene>
    <name evidence="2" type="primary">PMI40_1</name>
    <name evidence="2" type="ORF">LAWI1_G001141</name>
</gene>
<dbReference type="InterPro" id="IPR011051">
    <property type="entry name" value="RmlC_Cupin_sf"/>
</dbReference>
<name>A0A559MIA3_9HELO</name>
<dbReference type="GO" id="GO:0008270">
    <property type="term" value="F:zinc ion binding"/>
    <property type="evidence" value="ECO:0007669"/>
    <property type="project" value="InterPro"/>
</dbReference>
<comment type="caution">
    <text evidence="2">The sequence shown here is derived from an EMBL/GenBank/DDBJ whole genome shotgun (WGS) entry which is preliminary data.</text>
</comment>
<protein>
    <submittedName>
        <fullName evidence="2">Mannose-6-phosphate isomerase</fullName>
    </submittedName>
</protein>
<reference evidence="2 3" key="1">
    <citation type="submission" date="2018-05" db="EMBL/GenBank/DDBJ databases">
        <title>Genome sequencing and assembly of the regulated plant pathogen Lachnellula willkommii and related sister species for the development of diagnostic species identification markers.</title>
        <authorList>
            <person name="Giroux E."/>
            <person name="Bilodeau G."/>
        </authorList>
    </citation>
    <scope>NUCLEOTIDE SEQUENCE [LARGE SCALE GENOMIC DNA]</scope>
    <source>
        <strain evidence="2 3">CBS 172.35</strain>
    </source>
</reference>
<dbReference type="Gene3D" id="1.10.441.10">
    <property type="entry name" value="Phosphomannose Isomerase, domain 2"/>
    <property type="match status" value="1"/>
</dbReference>
<dbReference type="GO" id="GO:0005829">
    <property type="term" value="C:cytosol"/>
    <property type="evidence" value="ECO:0007669"/>
    <property type="project" value="TreeGrafter"/>
</dbReference>
<dbReference type="PANTHER" id="PTHR10309">
    <property type="entry name" value="MANNOSE-6-PHOSPHATE ISOMERASE"/>
    <property type="match status" value="1"/>
</dbReference>
<dbReference type="PANTHER" id="PTHR10309:SF4">
    <property type="entry name" value="MANNOSE-6-PHOSPHATE ISOMERASE"/>
    <property type="match status" value="1"/>
</dbReference>
<dbReference type="Pfam" id="PF20511">
    <property type="entry name" value="PMI_typeI_cat"/>
    <property type="match status" value="1"/>
</dbReference>
<dbReference type="EMBL" id="QGML01000267">
    <property type="protein sequence ID" value="TVY92689.1"/>
    <property type="molecule type" value="Genomic_DNA"/>
</dbReference>
<evidence type="ECO:0000259" key="1">
    <source>
        <dbReference type="Pfam" id="PF20511"/>
    </source>
</evidence>
<keyword evidence="3" id="KW-1185">Reference proteome</keyword>
<dbReference type="AlphaFoldDB" id="A0A559MIA3"/>
<accession>A0A559MIA3</accession>
<dbReference type="InterPro" id="IPR046457">
    <property type="entry name" value="PMI_typeI_cat"/>
</dbReference>
<sequence length="162" mass="18124">ILSIAKALPLQIHPDKDLAARLHKKEPSKFSDENHKPEIAVALSKFEVFVGFKPLLEIRGLFTSIPILKSRFTNESQTHFNAETLKGIVGKILSASDEEIVEVYETLRKTNKGAFGKYTYIPELLPRLAEQYDKSDPGNLVALLTMNFLVLNKGDAIYVPAE</sequence>
<evidence type="ECO:0000313" key="3">
    <source>
        <dbReference type="Proteomes" id="UP000315522"/>
    </source>
</evidence>
<keyword evidence="2" id="KW-0413">Isomerase</keyword>
<dbReference type="UniPathway" id="UPA00126">
    <property type="reaction ID" value="UER00423"/>
</dbReference>
<dbReference type="InterPro" id="IPR014710">
    <property type="entry name" value="RmlC-like_jellyroll"/>
</dbReference>
<proteinExistence type="predicted"/>
<dbReference type="GO" id="GO:0009298">
    <property type="term" value="P:GDP-mannose biosynthetic process"/>
    <property type="evidence" value="ECO:0007669"/>
    <property type="project" value="UniProtKB-UniPathway"/>
</dbReference>
<dbReference type="Proteomes" id="UP000315522">
    <property type="component" value="Unassembled WGS sequence"/>
</dbReference>
<feature type="domain" description="Phosphomannose isomerase type I catalytic" evidence="1">
    <location>
        <begin position="1"/>
        <end position="55"/>
    </location>
</feature>
<feature type="non-terminal residue" evidence="2">
    <location>
        <position position="1"/>
    </location>
</feature>
<dbReference type="GO" id="GO:0004476">
    <property type="term" value="F:mannose-6-phosphate isomerase activity"/>
    <property type="evidence" value="ECO:0007669"/>
    <property type="project" value="InterPro"/>
</dbReference>
<dbReference type="Gene3D" id="2.60.120.10">
    <property type="entry name" value="Jelly Rolls"/>
    <property type="match status" value="1"/>
</dbReference>